<dbReference type="InterPro" id="IPR002859">
    <property type="entry name" value="PKD/REJ-like"/>
</dbReference>
<proteinExistence type="predicted"/>
<gene>
    <name evidence="2" type="ORF">XAT740_LOCUS61502</name>
</gene>
<name>A0A816HAN2_ADIRI</name>
<evidence type="ECO:0000259" key="1">
    <source>
        <dbReference type="Pfam" id="PF02010"/>
    </source>
</evidence>
<dbReference type="EMBL" id="CAJNOR010016220">
    <property type="protein sequence ID" value="CAF1684497.1"/>
    <property type="molecule type" value="Genomic_DNA"/>
</dbReference>
<dbReference type="Proteomes" id="UP000663828">
    <property type="component" value="Unassembled WGS sequence"/>
</dbReference>
<feature type="domain" description="PKD/REJ-like" evidence="1">
    <location>
        <begin position="1"/>
        <end position="91"/>
    </location>
</feature>
<organism evidence="2 3">
    <name type="scientific">Adineta ricciae</name>
    <name type="common">Rotifer</name>
    <dbReference type="NCBI Taxonomy" id="249248"/>
    <lineage>
        <taxon>Eukaryota</taxon>
        <taxon>Metazoa</taxon>
        <taxon>Spiralia</taxon>
        <taxon>Gnathifera</taxon>
        <taxon>Rotifera</taxon>
        <taxon>Eurotatoria</taxon>
        <taxon>Bdelloidea</taxon>
        <taxon>Adinetida</taxon>
        <taxon>Adinetidae</taxon>
        <taxon>Adineta</taxon>
    </lineage>
</organism>
<reference evidence="2" key="1">
    <citation type="submission" date="2021-02" db="EMBL/GenBank/DDBJ databases">
        <authorList>
            <person name="Nowell W R."/>
        </authorList>
    </citation>
    <scope>NUCLEOTIDE SEQUENCE</scope>
</reference>
<feature type="non-terminal residue" evidence="2">
    <location>
        <position position="1"/>
    </location>
</feature>
<comment type="caution">
    <text evidence="2">The sequence shown here is derived from an EMBL/GenBank/DDBJ whole genome shotgun (WGS) entry which is preliminary data.</text>
</comment>
<evidence type="ECO:0000313" key="3">
    <source>
        <dbReference type="Proteomes" id="UP000663828"/>
    </source>
</evidence>
<dbReference type="Pfam" id="PF02010">
    <property type="entry name" value="REJ"/>
    <property type="match status" value="1"/>
</dbReference>
<protein>
    <recommendedName>
        <fullName evidence="1">PKD/REJ-like domain-containing protein</fullName>
    </recommendedName>
</protein>
<keyword evidence="3" id="KW-1185">Reference proteome</keyword>
<evidence type="ECO:0000313" key="2">
    <source>
        <dbReference type="EMBL" id="CAF1684497.1"/>
    </source>
</evidence>
<sequence length="303" mass="34359">PRDGFCSIDPKHGTVLTLFTINCSNWFDEDGIKDISVYGKVFSSGRKIYSQRRMLLTSSTNSIISLRLPTNVDLLVQIRDTFGCITEVDLTPVTITSNSSLIGALFEEKSNIESNIIPLSELLNEISRNTVDEISVTPFHPDLSNLMKNQSHVFNITTLNQHANIREELMMIISNLSLTTFNDVKLQSSMISILTETTNQLTRKTLINALNKSSQLSFFLQSYKNKLAYEDTHFIAMHILESVTNIHTGINGPLQQRMQVLQFDLEDFSFTGEHDLHHSNFEYQKQLVRQTALPCSSHTRTLL</sequence>
<dbReference type="AlphaFoldDB" id="A0A816HAN2"/>
<accession>A0A816HAN2</accession>